<dbReference type="EMBL" id="PNHK01000001">
    <property type="protein sequence ID" value="PMD06288.1"/>
    <property type="molecule type" value="Genomic_DNA"/>
</dbReference>
<dbReference type="PROSITE" id="PS50164">
    <property type="entry name" value="GIY_YIG"/>
    <property type="match status" value="1"/>
</dbReference>
<organism evidence="3 4">
    <name type="scientific">Brevibacterium paucivorans</name>
    <dbReference type="NCBI Taxonomy" id="170994"/>
    <lineage>
        <taxon>Bacteria</taxon>
        <taxon>Bacillati</taxon>
        <taxon>Actinomycetota</taxon>
        <taxon>Actinomycetes</taxon>
        <taxon>Micrococcales</taxon>
        <taxon>Brevibacteriaceae</taxon>
        <taxon>Brevibacterium</taxon>
    </lineage>
</organism>
<dbReference type="SUPFAM" id="SSF82771">
    <property type="entry name" value="GIY-YIG endonuclease"/>
    <property type="match status" value="1"/>
</dbReference>
<dbReference type="InterPro" id="IPR000305">
    <property type="entry name" value="GIY-YIG_endonuc"/>
</dbReference>
<dbReference type="AlphaFoldDB" id="A0A2N6VQH3"/>
<dbReference type="InterPro" id="IPR012337">
    <property type="entry name" value="RNaseH-like_sf"/>
</dbReference>
<dbReference type="Gene3D" id="3.40.1440.10">
    <property type="entry name" value="GIY-YIG endonuclease"/>
    <property type="match status" value="1"/>
</dbReference>
<dbReference type="Gene3D" id="3.30.420.10">
    <property type="entry name" value="Ribonuclease H-like superfamily/Ribonuclease H"/>
    <property type="match status" value="1"/>
</dbReference>
<accession>A0A2N6VQH3</accession>
<comment type="caution">
    <text evidence="3">The sequence shown here is derived from an EMBL/GenBank/DDBJ whole genome shotgun (WGS) entry which is preliminary data.</text>
</comment>
<evidence type="ECO:0000313" key="4">
    <source>
        <dbReference type="Proteomes" id="UP000235598"/>
    </source>
</evidence>
<keyword evidence="1" id="KW-0378">Hydrolase</keyword>
<dbReference type="Pfam" id="PF01541">
    <property type="entry name" value="GIY-YIG"/>
    <property type="match status" value="1"/>
</dbReference>
<dbReference type="GO" id="GO:0004527">
    <property type="term" value="F:exonuclease activity"/>
    <property type="evidence" value="ECO:0007669"/>
    <property type="project" value="UniProtKB-KW"/>
</dbReference>
<dbReference type="FunFam" id="3.30.420.10:FF:000045">
    <property type="entry name" value="3'-5' exonuclease DinG"/>
    <property type="match status" value="1"/>
</dbReference>
<dbReference type="GO" id="GO:0006289">
    <property type="term" value="P:nucleotide-excision repair"/>
    <property type="evidence" value="ECO:0007669"/>
    <property type="project" value="InterPro"/>
</dbReference>
<gene>
    <name evidence="3" type="ORF">CJ199_02640</name>
</gene>
<keyword evidence="1" id="KW-0540">Nuclease</keyword>
<dbReference type="PANTHER" id="PTHR30562:SF1">
    <property type="entry name" value="UVRABC SYSTEM PROTEIN C"/>
    <property type="match status" value="1"/>
</dbReference>
<evidence type="ECO:0000259" key="2">
    <source>
        <dbReference type="PROSITE" id="PS50164"/>
    </source>
</evidence>
<evidence type="ECO:0000313" key="3">
    <source>
        <dbReference type="EMBL" id="PMD06288.1"/>
    </source>
</evidence>
<dbReference type="Pfam" id="PF00929">
    <property type="entry name" value="RNase_T"/>
    <property type="match status" value="1"/>
</dbReference>
<dbReference type="NCBIfam" id="NF005905">
    <property type="entry name" value="PRK07883.1-3"/>
    <property type="match status" value="1"/>
</dbReference>
<dbReference type="CDD" id="cd06127">
    <property type="entry name" value="DEDDh"/>
    <property type="match status" value="1"/>
</dbReference>
<dbReference type="OrthoDB" id="9803913at2"/>
<dbReference type="InterPro" id="IPR047296">
    <property type="entry name" value="GIY-YIG_UvrC_Cho"/>
</dbReference>
<dbReference type="GO" id="GO:0003887">
    <property type="term" value="F:DNA-directed DNA polymerase activity"/>
    <property type="evidence" value="ECO:0007669"/>
    <property type="project" value="InterPro"/>
</dbReference>
<dbReference type="InterPro" id="IPR006054">
    <property type="entry name" value="DnaQ"/>
</dbReference>
<dbReference type="NCBIfam" id="TIGR00573">
    <property type="entry name" value="dnaq"/>
    <property type="match status" value="1"/>
</dbReference>
<dbReference type="InterPro" id="IPR013520">
    <property type="entry name" value="Ribonucl_H"/>
</dbReference>
<dbReference type="NCBIfam" id="NF005907">
    <property type="entry name" value="PRK07883.1-5"/>
    <property type="match status" value="1"/>
</dbReference>
<dbReference type="CDD" id="cd10434">
    <property type="entry name" value="GIY-YIG_UvrC_Cho"/>
    <property type="match status" value="1"/>
</dbReference>
<dbReference type="SMART" id="SM00465">
    <property type="entry name" value="GIYc"/>
    <property type="match status" value="1"/>
</dbReference>
<dbReference type="GO" id="GO:0006260">
    <property type="term" value="P:DNA replication"/>
    <property type="evidence" value="ECO:0007669"/>
    <property type="project" value="InterPro"/>
</dbReference>
<reference evidence="3 4" key="1">
    <citation type="submission" date="2017-09" db="EMBL/GenBank/DDBJ databases">
        <title>Bacterial strain isolated from the female urinary microbiota.</title>
        <authorList>
            <person name="Thomas-White K."/>
            <person name="Kumar N."/>
            <person name="Forster S."/>
            <person name="Putonti C."/>
            <person name="Lawley T."/>
            <person name="Wolfe A.J."/>
        </authorList>
    </citation>
    <scope>NUCLEOTIDE SEQUENCE [LARGE SCALE GENOMIC DNA]</scope>
    <source>
        <strain evidence="3 4">UMB1301</strain>
    </source>
</reference>
<dbReference type="GO" id="GO:0003677">
    <property type="term" value="F:DNA binding"/>
    <property type="evidence" value="ECO:0007669"/>
    <property type="project" value="InterPro"/>
</dbReference>
<dbReference type="Proteomes" id="UP000235598">
    <property type="component" value="Unassembled WGS sequence"/>
</dbReference>
<keyword evidence="1" id="KW-0269">Exonuclease</keyword>
<dbReference type="PANTHER" id="PTHR30562">
    <property type="entry name" value="UVRC/OXIDOREDUCTASE"/>
    <property type="match status" value="1"/>
</dbReference>
<dbReference type="InterPro" id="IPR036397">
    <property type="entry name" value="RNaseH_sf"/>
</dbReference>
<dbReference type="SMART" id="SM00479">
    <property type="entry name" value="EXOIII"/>
    <property type="match status" value="1"/>
</dbReference>
<proteinExistence type="predicted"/>
<name>A0A2N6VQH3_9MICO</name>
<dbReference type="InterPro" id="IPR050066">
    <property type="entry name" value="UvrABC_protein_C"/>
</dbReference>
<dbReference type="SUPFAM" id="SSF53098">
    <property type="entry name" value="Ribonuclease H-like"/>
    <property type="match status" value="1"/>
</dbReference>
<feature type="domain" description="GIY-YIG" evidence="2">
    <location>
        <begin position="228"/>
        <end position="306"/>
    </location>
</feature>
<evidence type="ECO:0000256" key="1">
    <source>
        <dbReference type="ARBA" id="ARBA00022839"/>
    </source>
</evidence>
<dbReference type="GO" id="GO:0009380">
    <property type="term" value="C:excinuclease repair complex"/>
    <property type="evidence" value="ECO:0007669"/>
    <property type="project" value="TreeGrafter"/>
</dbReference>
<dbReference type="RefSeq" id="WP_102237937.1">
    <property type="nucleotide sequence ID" value="NZ_PNHK01000001.1"/>
</dbReference>
<dbReference type="InterPro" id="IPR035901">
    <property type="entry name" value="GIY-YIG_endonuc_sf"/>
</dbReference>
<protein>
    <recommendedName>
        <fullName evidence="2">GIY-YIG domain-containing protein</fullName>
    </recommendedName>
</protein>
<sequence>MNYRFDGSASSGPMTFADLGTELHDVTFTVVDLETTGANAANGDITEIGAVKSRGGEIIGEFQTLVKPTRSVISPFVERLTGITNSMVATAPELSSVIPMFLEFAHGSTLVAHNAGFDIGFLREACARLDYPWPSYSVLDTVKLARLCVTRQEVRNHKLGTLATFFNAATPPVHRALEDARATHHILQCMFERFGALGVTTFEELQSLKPQGWKVRQSKKHLASDVPHAPGVYMFVDGSDRVLYVGSSRDMRSRVTSYFNAAESRGRMAEMVTAAQSIRTIVCPTELEARVREVRLIDELQPPYNRRSKGASRETWLKLTTDRFPRLSIARTPPAPGMLALGPFRKNASARVAKDLLERMYPLKRCTAKPERADFRPCPAGEMGKCGGPCNGVTNPQEYLNGIIPVTALMEGQPQVFVDNVMDHLKQLAIHERYEEAAQARDVAISVLRAGARGEQNRSVEESGRLIVAIATDHGFDVAVVHRGLLGASEHVPWGADLGSVSRSLALTAAQFPESHRGLAEERSLIYHWALSDGAVILELDEPIAQPINGYQQALNESALGAPKILRRTDHRI</sequence>